<dbReference type="InterPro" id="IPR026444">
    <property type="entry name" value="Secre_tail"/>
</dbReference>
<evidence type="ECO:0000313" key="2">
    <source>
        <dbReference type="EMBL" id="MVT09841.1"/>
    </source>
</evidence>
<evidence type="ECO:0000313" key="3">
    <source>
        <dbReference type="Proteomes" id="UP000461730"/>
    </source>
</evidence>
<dbReference type="NCBIfam" id="TIGR04183">
    <property type="entry name" value="Por_Secre_tail"/>
    <property type="match status" value="1"/>
</dbReference>
<feature type="domain" description="Secretion system C-terminal sorting" evidence="1">
    <location>
        <begin position="867"/>
        <end position="938"/>
    </location>
</feature>
<reference evidence="2 3" key="1">
    <citation type="submission" date="2019-12" db="EMBL/GenBank/DDBJ databases">
        <title>Chitinophaga sp. strain ysch24 (GDMCC 1.1355), whole genome shotgun sequence.</title>
        <authorList>
            <person name="Zhang X."/>
        </authorList>
    </citation>
    <scope>NUCLEOTIDE SEQUENCE [LARGE SCALE GENOMIC DNA]</scope>
    <source>
        <strain evidence="3">ysch24</strain>
    </source>
</reference>
<dbReference type="InterPro" id="IPR014756">
    <property type="entry name" value="Ig_E-set"/>
</dbReference>
<keyword evidence="3" id="KW-1185">Reference proteome</keyword>
<dbReference type="SUPFAM" id="SSF69304">
    <property type="entry name" value="Tricorn protease N-terminal domain"/>
    <property type="match status" value="1"/>
</dbReference>
<protein>
    <submittedName>
        <fullName evidence="2">T9SS type A sorting domain-containing protein</fullName>
    </submittedName>
</protein>
<gene>
    <name evidence="2" type="ORF">GO493_16335</name>
</gene>
<proteinExistence type="predicted"/>
<comment type="caution">
    <text evidence="2">The sequence shown here is derived from an EMBL/GenBank/DDBJ whole genome shotgun (WGS) entry which is preliminary data.</text>
</comment>
<dbReference type="Gene3D" id="2.60.40.3080">
    <property type="match status" value="1"/>
</dbReference>
<dbReference type="RefSeq" id="WP_157307277.1">
    <property type="nucleotide sequence ID" value="NZ_WRXN01000006.1"/>
</dbReference>
<dbReference type="SUPFAM" id="SSF81296">
    <property type="entry name" value="E set domains"/>
    <property type="match status" value="2"/>
</dbReference>
<organism evidence="2 3">
    <name type="scientific">Chitinophaga tropicalis</name>
    <dbReference type="NCBI Taxonomy" id="2683588"/>
    <lineage>
        <taxon>Bacteria</taxon>
        <taxon>Pseudomonadati</taxon>
        <taxon>Bacteroidota</taxon>
        <taxon>Chitinophagia</taxon>
        <taxon>Chitinophagales</taxon>
        <taxon>Chitinophagaceae</taxon>
        <taxon>Chitinophaga</taxon>
    </lineage>
</organism>
<evidence type="ECO:0000259" key="1">
    <source>
        <dbReference type="Pfam" id="PF18962"/>
    </source>
</evidence>
<dbReference type="AlphaFoldDB" id="A0A7K1U651"/>
<dbReference type="Proteomes" id="UP000461730">
    <property type="component" value="Unassembled WGS sequence"/>
</dbReference>
<dbReference type="Pfam" id="PF18962">
    <property type="entry name" value="Por_Secre_tail"/>
    <property type="match status" value="1"/>
</dbReference>
<sequence length="942" mass="101054">MKIFTPFILVFFLLAPLFVKGTIQIGITSPEANRRYDGKIDISVNVSSTSALDSVAATVGDSTIILVHQGGNTYSGSLLLKDFPNGNLLLKAYARNMQGESATATRTFIYDAFPTVHVEAPAYYASFNTKIHIKASVSDIAQVNCKGNVRSKPASFSLNFVNSIDTVVDVFPKDTAAQFQLIFSAVDSALQVTAEALTMSCDKSKSLSHYFTGTGLILDFKKDRALMMTGKELDPKFFHITNIADSTTADINFDAVEASTGNAYAKLCPGGAAFLVIYYDSASNSEKGHLCLWENGILTNISKPLGITAYLTDIQCEGDYVMWLTENLRVAVTNVVTKVTTFSGGSRVININNDLTSDGTAVYSAMAGGNERYQIFKYSAVTQITTQITPGEVNIYPSTDGNNIVYLRRQYGQTGPFNIRFYDGVTDSIISQQAEATGYKAYRLKEGYVLFEKPDQQGKLQVLLRRPDGTNVRLSPFLTDSRVDRLGNKGRAMFFNYNNLRRYYADSLTGTKPISGPYGTTYFLDSTFYLVLGGSAYKFNTAYVANPPVITSFTPDTAATGQTVTIKGKSFIEITDVTFGGTPAASYTVTGDTIINAVVGAGKTGAVEVTTSGGRSTVPGFVYIPPPSITAISAASAMTGTVIYITGIALNDATSVTFGGVPAASFTVQSQNRIAAVVGNGASGDIVVTTPGGIATKNGFTFVFSLPASNFKLTNTGVSCKGATDGTINITAVQHLSYTATITGNDLDSSFAFTLPVTMTNLAAGTYDICITVAGQPGYQQCFSSMIGEPEDLSVYIAMNQNGSEAILSMTGAEAYHLTVNGVSTTTENAQVTLHLKNGLNSISVRTDKPCQGTFIKEIMVDNGMTVYPNPFRNTVYLNLGANVVQDALITVFNADGKLVYSRRYTNQSGNISIPLSDVNDGIYVLKLLADKRETIFKLLKK</sequence>
<dbReference type="CDD" id="cd00102">
    <property type="entry name" value="IPT"/>
    <property type="match status" value="2"/>
</dbReference>
<dbReference type="EMBL" id="WRXN01000006">
    <property type="protein sequence ID" value="MVT09841.1"/>
    <property type="molecule type" value="Genomic_DNA"/>
</dbReference>
<dbReference type="InterPro" id="IPR013783">
    <property type="entry name" value="Ig-like_fold"/>
</dbReference>
<dbReference type="Gene3D" id="2.60.40.10">
    <property type="entry name" value="Immunoglobulins"/>
    <property type="match status" value="2"/>
</dbReference>
<accession>A0A7K1U651</accession>
<name>A0A7K1U651_9BACT</name>